<keyword evidence="14" id="KW-1185">Reference proteome</keyword>
<dbReference type="CDD" id="cd12173">
    <property type="entry name" value="PGDH_4"/>
    <property type="match status" value="1"/>
</dbReference>
<feature type="domain" description="ACT" evidence="12">
    <location>
        <begin position="448"/>
        <end position="520"/>
    </location>
</feature>
<dbReference type="InterPro" id="IPR029009">
    <property type="entry name" value="ASB_dom_sf"/>
</dbReference>
<dbReference type="InterPro" id="IPR029752">
    <property type="entry name" value="D-isomer_DH_CS1"/>
</dbReference>
<evidence type="ECO:0000256" key="6">
    <source>
        <dbReference type="ARBA" id="ARBA00023002"/>
    </source>
</evidence>
<evidence type="ECO:0000256" key="1">
    <source>
        <dbReference type="ARBA" id="ARBA00003800"/>
    </source>
</evidence>
<comment type="catalytic activity">
    <reaction evidence="10 11">
        <text>(2R)-3-phosphoglycerate + NAD(+) = 3-phosphooxypyruvate + NADH + H(+)</text>
        <dbReference type="Rhea" id="RHEA:12641"/>
        <dbReference type="ChEBI" id="CHEBI:15378"/>
        <dbReference type="ChEBI" id="CHEBI:18110"/>
        <dbReference type="ChEBI" id="CHEBI:57540"/>
        <dbReference type="ChEBI" id="CHEBI:57945"/>
        <dbReference type="ChEBI" id="CHEBI:58272"/>
        <dbReference type="EC" id="1.1.1.95"/>
    </reaction>
</comment>
<dbReference type="Gene3D" id="3.40.50.720">
    <property type="entry name" value="NAD(P)-binding Rossmann-like Domain"/>
    <property type="match status" value="2"/>
</dbReference>
<proteinExistence type="inferred from homology"/>
<dbReference type="Pfam" id="PF02826">
    <property type="entry name" value="2-Hacid_dh_C"/>
    <property type="match status" value="1"/>
</dbReference>
<dbReference type="GO" id="GO:0004617">
    <property type="term" value="F:phosphoglycerate dehydrogenase activity"/>
    <property type="evidence" value="ECO:0007669"/>
    <property type="project" value="UniProtKB-EC"/>
</dbReference>
<dbReference type="InterPro" id="IPR002912">
    <property type="entry name" value="ACT_dom"/>
</dbReference>
<evidence type="ECO:0000256" key="5">
    <source>
        <dbReference type="ARBA" id="ARBA00022605"/>
    </source>
</evidence>
<dbReference type="SUPFAM" id="SSF55021">
    <property type="entry name" value="ACT-like"/>
    <property type="match status" value="1"/>
</dbReference>
<dbReference type="SUPFAM" id="SSF143548">
    <property type="entry name" value="Serine metabolism enzymes domain"/>
    <property type="match status" value="1"/>
</dbReference>
<dbReference type="PROSITE" id="PS51671">
    <property type="entry name" value="ACT"/>
    <property type="match status" value="1"/>
</dbReference>
<dbReference type="InterPro" id="IPR036291">
    <property type="entry name" value="NAD(P)-bd_dom_sf"/>
</dbReference>
<comment type="function">
    <text evidence="1">Catalyzes the reversible oxidation of 3-phospho-D-glycerate to 3-phosphonooxypyruvate, the first step of the phosphorylated L-serine biosynthesis pathway. Also catalyzes the reversible oxidation of 2-hydroxyglutarate to 2-oxoglutarate.</text>
</comment>
<keyword evidence="5 11" id="KW-0028">Amino-acid biosynthesis</keyword>
<organism evidence="13 14">
    <name type="scientific">Campylobacter canadensis</name>
    <dbReference type="NCBI Taxonomy" id="449520"/>
    <lineage>
        <taxon>Bacteria</taxon>
        <taxon>Pseudomonadati</taxon>
        <taxon>Campylobacterota</taxon>
        <taxon>Epsilonproteobacteria</taxon>
        <taxon>Campylobacterales</taxon>
        <taxon>Campylobacteraceae</taxon>
        <taxon>Campylobacter</taxon>
    </lineage>
</organism>
<dbReference type="InterPro" id="IPR006139">
    <property type="entry name" value="D-isomer_2_OHA_DH_cat_dom"/>
</dbReference>
<evidence type="ECO:0000256" key="8">
    <source>
        <dbReference type="ARBA" id="ARBA00023299"/>
    </source>
</evidence>
<comment type="pathway">
    <text evidence="2 11">Amino-acid biosynthesis; L-serine biosynthesis; L-serine from 3-phospho-D-glycerate: step 1/3.</text>
</comment>
<dbReference type="InterPro" id="IPR006236">
    <property type="entry name" value="PGDH"/>
</dbReference>
<dbReference type="PROSITE" id="PS00670">
    <property type="entry name" value="D_2_HYDROXYACID_DH_2"/>
    <property type="match status" value="1"/>
</dbReference>
<dbReference type="Pfam" id="PF19304">
    <property type="entry name" value="PGDH_inter"/>
    <property type="match status" value="1"/>
</dbReference>
<sequence>MKKILVLDGVSASAVDVLKNEYKIVEKPNCSKEELEQIIAEFDAVILRSATKITKDILDKAHNLKVIGRAGVGVDNIDIKEATKKGIVVVNAPNGNTNAATEHAFALMLSLARHIPQAHKSIQNGLWDRKSFLGVELKGKTLGILGLGRIGAALAIRAQAFEMKILAYDPYLSDERAKELQVEKCELDYVLANSDFLSLHLPLTDETRGMINKNSIAKMKDGIKIINAARGECIVLDDLYDALLSKKVSGAGLDVFESEPLNNHKITSLDNVVLTPHLGASTIEAQVGVGVDVAYSIKDVLNGQMVSSALNAVALSEQMLNKVKPYFHLAQSLGFIASNIMHSAFDELCVEFGLKMQEMDTRILSTMALCGALKNILVQDVNLINAPVLAKDLKIHLKEQKSDENFYIRVHIKDKNNSHCIEGSILNNEVYISKIDEYYINFEALGVILLIPHDNVPGMIGQIGTILGKANINIKSMQVSKTNNNGENIMAVLLSLKPSKDVFNDLNKIAGIHGLKMIDCEKIND</sequence>
<dbReference type="InterPro" id="IPR029753">
    <property type="entry name" value="D-isomer_DH_CS"/>
</dbReference>
<evidence type="ECO:0000256" key="2">
    <source>
        <dbReference type="ARBA" id="ARBA00005216"/>
    </source>
</evidence>
<dbReference type="Proteomes" id="UP000786183">
    <property type="component" value="Unassembled WGS sequence"/>
</dbReference>
<dbReference type="InterPro" id="IPR006140">
    <property type="entry name" value="D-isomer_DH_NAD-bd"/>
</dbReference>
<gene>
    <name evidence="13" type="ORF">AVCANL283_06800</name>
</gene>
<evidence type="ECO:0000256" key="10">
    <source>
        <dbReference type="ARBA" id="ARBA00048731"/>
    </source>
</evidence>
<evidence type="ECO:0000313" key="13">
    <source>
        <dbReference type="EMBL" id="MBZ7987804.1"/>
    </source>
</evidence>
<keyword evidence="8 11" id="KW-0718">Serine biosynthesis</keyword>
<evidence type="ECO:0000256" key="7">
    <source>
        <dbReference type="ARBA" id="ARBA00023027"/>
    </source>
</evidence>
<dbReference type="NCBIfam" id="TIGR01327">
    <property type="entry name" value="PGDH"/>
    <property type="match status" value="1"/>
</dbReference>
<dbReference type="EMBL" id="JACGBB010000015">
    <property type="protein sequence ID" value="MBZ7987804.1"/>
    <property type="molecule type" value="Genomic_DNA"/>
</dbReference>
<evidence type="ECO:0000259" key="12">
    <source>
        <dbReference type="PROSITE" id="PS51671"/>
    </source>
</evidence>
<dbReference type="Gene3D" id="3.30.1330.90">
    <property type="entry name" value="D-3-phosphoglycerate dehydrogenase, domain 3"/>
    <property type="match status" value="1"/>
</dbReference>
<dbReference type="Pfam" id="PF00389">
    <property type="entry name" value="2-Hacid_dh"/>
    <property type="match status" value="1"/>
</dbReference>
<dbReference type="InterPro" id="IPR045626">
    <property type="entry name" value="PGDH_ASB_dom"/>
</dbReference>
<protein>
    <recommendedName>
        <fullName evidence="4 11">D-3-phosphoglycerate dehydrogenase</fullName>
        <ecNumber evidence="11">1.1.1.95</ecNumber>
    </recommendedName>
</protein>
<evidence type="ECO:0000256" key="3">
    <source>
        <dbReference type="ARBA" id="ARBA00005854"/>
    </source>
</evidence>
<evidence type="ECO:0000256" key="9">
    <source>
        <dbReference type="ARBA" id="ARBA00048126"/>
    </source>
</evidence>
<dbReference type="Gene3D" id="3.30.70.260">
    <property type="match status" value="1"/>
</dbReference>
<accession>A0ABS7WV58</accession>
<reference evidence="13 14" key="1">
    <citation type="submission" date="2020-07" db="EMBL/GenBank/DDBJ databases">
        <title>Transfer of Campylobacter canadensis to the novel genus Avispirillum gen. nov., that also includes two novel species recovered from migratory waterfowl: Avispirillum anseris sp. nov. and Avispirillum brantae sp. nov.</title>
        <authorList>
            <person name="Miller W.G."/>
            <person name="Chapman M.H."/>
            <person name="Yee E."/>
            <person name="Inglis G.D."/>
        </authorList>
    </citation>
    <scope>NUCLEOTIDE SEQUENCE [LARGE SCALE GENOMIC DNA]</scope>
    <source>
        <strain evidence="13 14">L283</strain>
    </source>
</reference>
<comment type="similarity">
    <text evidence="3 11">Belongs to the D-isomer specific 2-hydroxyacid dehydrogenase family.</text>
</comment>
<dbReference type="RefSeq" id="WP_172234274.1">
    <property type="nucleotide sequence ID" value="NZ_CP035946.1"/>
</dbReference>
<dbReference type="PANTHER" id="PTHR42789">
    <property type="entry name" value="D-ISOMER SPECIFIC 2-HYDROXYACID DEHYDROGENASE FAMILY PROTEIN (AFU_ORTHOLOGUE AFUA_6G10090)"/>
    <property type="match status" value="1"/>
</dbReference>
<comment type="catalytic activity">
    <reaction evidence="9">
        <text>(R)-2-hydroxyglutarate + NAD(+) = 2-oxoglutarate + NADH + H(+)</text>
        <dbReference type="Rhea" id="RHEA:49612"/>
        <dbReference type="ChEBI" id="CHEBI:15378"/>
        <dbReference type="ChEBI" id="CHEBI:15801"/>
        <dbReference type="ChEBI" id="CHEBI:16810"/>
        <dbReference type="ChEBI" id="CHEBI:57540"/>
        <dbReference type="ChEBI" id="CHEBI:57945"/>
        <dbReference type="EC" id="1.1.1.399"/>
    </reaction>
</comment>
<dbReference type="SUPFAM" id="SSF51735">
    <property type="entry name" value="NAD(P)-binding Rossmann-fold domains"/>
    <property type="match status" value="1"/>
</dbReference>
<dbReference type="PANTHER" id="PTHR42789:SF1">
    <property type="entry name" value="D-ISOMER SPECIFIC 2-HYDROXYACID DEHYDROGENASE FAMILY PROTEIN (AFU_ORTHOLOGUE AFUA_6G10090)"/>
    <property type="match status" value="1"/>
</dbReference>
<evidence type="ECO:0000256" key="4">
    <source>
        <dbReference type="ARBA" id="ARBA00021582"/>
    </source>
</evidence>
<dbReference type="SUPFAM" id="SSF52283">
    <property type="entry name" value="Formate/glycerate dehydrogenase catalytic domain-like"/>
    <property type="match status" value="1"/>
</dbReference>
<dbReference type="PROSITE" id="PS00065">
    <property type="entry name" value="D_2_HYDROXYACID_DH_1"/>
    <property type="match status" value="1"/>
</dbReference>
<evidence type="ECO:0000256" key="11">
    <source>
        <dbReference type="RuleBase" id="RU363003"/>
    </source>
</evidence>
<keyword evidence="6 11" id="KW-0560">Oxidoreductase</keyword>
<evidence type="ECO:0000313" key="14">
    <source>
        <dbReference type="Proteomes" id="UP000786183"/>
    </source>
</evidence>
<dbReference type="InterPro" id="IPR050857">
    <property type="entry name" value="D-2-hydroxyacid_DH"/>
</dbReference>
<dbReference type="EC" id="1.1.1.95" evidence="11"/>
<comment type="caution">
    <text evidence="13">The sequence shown here is derived from an EMBL/GenBank/DDBJ whole genome shotgun (WGS) entry which is preliminary data.</text>
</comment>
<dbReference type="InterPro" id="IPR045865">
    <property type="entry name" value="ACT-like_dom_sf"/>
</dbReference>
<dbReference type="CDD" id="cd04902">
    <property type="entry name" value="ACT_3PGDH-xct"/>
    <property type="match status" value="1"/>
</dbReference>
<name>A0ABS7WV58_9BACT</name>
<keyword evidence="7 11" id="KW-0520">NAD</keyword>